<protein>
    <submittedName>
        <fullName evidence="3">Acyl-CoA N-acyltransferase</fullName>
    </submittedName>
</protein>
<sequence length="214" mass="23993">MSSEYAISKASPEDASAIASLFAMSWTSPFTQLQFGDIEPATLAASMAPRIVAHMGNPDITFTVARSSETKEVVAVAQWTLPSNSDDERSGNPETDEEKEERQEFEDEAYRRNLPKASNKELIMFCLRRMREVREETLRGTGPCHYLLDNLATHPDHRGRGLASKLIASTLENADKSGHLSFLETASDNEAMRLYKRLGFQEKGSWSIENLNEF</sequence>
<dbReference type="OrthoDB" id="410198at2759"/>
<dbReference type="PANTHER" id="PTHR42791:SF1">
    <property type="entry name" value="N-ACETYLTRANSFERASE DOMAIN-CONTAINING PROTEIN"/>
    <property type="match status" value="1"/>
</dbReference>
<dbReference type="Pfam" id="PF13508">
    <property type="entry name" value="Acetyltransf_7"/>
    <property type="match status" value="1"/>
</dbReference>
<feature type="domain" description="N-acetyltransferase" evidence="2">
    <location>
        <begin position="60"/>
        <end position="214"/>
    </location>
</feature>
<dbReference type="EMBL" id="MU005770">
    <property type="protein sequence ID" value="KAF2709220.1"/>
    <property type="molecule type" value="Genomic_DNA"/>
</dbReference>
<dbReference type="AlphaFoldDB" id="A0A6G1K8W6"/>
<dbReference type="PANTHER" id="PTHR42791">
    <property type="entry name" value="GNAT FAMILY ACETYLTRANSFERASE"/>
    <property type="match status" value="1"/>
</dbReference>
<evidence type="ECO:0000256" key="1">
    <source>
        <dbReference type="SAM" id="MobiDB-lite"/>
    </source>
</evidence>
<feature type="compositionally biased region" description="Acidic residues" evidence="1">
    <location>
        <begin position="94"/>
        <end position="107"/>
    </location>
</feature>
<keyword evidence="3" id="KW-0808">Transferase</keyword>
<dbReference type="GO" id="GO:0016747">
    <property type="term" value="F:acyltransferase activity, transferring groups other than amino-acyl groups"/>
    <property type="evidence" value="ECO:0007669"/>
    <property type="project" value="InterPro"/>
</dbReference>
<dbReference type="Gene3D" id="3.40.630.30">
    <property type="match status" value="1"/>
</dbReference>
<reference evidence="3" key="1">
    <citation type="journal article" date="2020" name="Stud. Mycol.">
        <title>101 Dothideomycetes genomes: a test case for predicting lifestyles and emergence of pathogens.</title>
        <authorList>
            <person name="Haridas S."/>
            <person name="Albert R."/>
            <person name="Binder M."/>
            <person name="Bloem J."/>
            <person name="Labutti K."/>
            <person name="Salamov A."/>
            <person name="Andreopoulos B."/>
            <person name="Baker S."/>
            <person name="Barry K."/>
            <person name="Bills G."/>
            <person name="Bluhm B."/>
            <person name="Cannon C."/>
            <person name="Castanera R."/>
            <person name="Culley D."/>
            <person name="Daum C."/>
            <person name="Ezra D."/>
            <person name="Gonzalez J."/>
            <person name="Henrissat B."/>
            <person name="Kuo A."/>
            <person name="Liang C."/>
            <person name="Lipzen A."/>
            <person name="Lutzoni F."/>
            <person name="Magnuson J."/>
            <person name="Mondo S."/>
            <person name="Nolan M."/>
            <person name="Ohm R."/>
            <person name="Pangilinan J."/>
            <person name="Park H.-J."/>
            <person name="Ramirez L."/>
            <person name="Alfaro M."/>
            <person name="Sun H."/>
            <person name="Tritt A."/>
            <person name="Yoshinaga Y."/>
            <person name="Zwiers L.-H."/>
            <person name="Turgeon B."/>
            <person name="Goodwin S."/>
            <person name="Spatafora J."/>
            <person name="Crous P."/>
            <person name="Grigoriev I."/>
        </authorList>
    </citation>
    <scope>NUCLEOTIDE SEQUENCE</scope>
    <source>
        <strain evidence="3">CBS 279.74</strain>
    </source>
</reference>
<dbReference type="Proteomes" id="UP000799428">
    <property type="component" value="Unassembled WGS sequence"/>
</dbReference>
<feature type="non-terminal residue" evidence="3">
    <location>
        <position position="214"/>
    </location>
</feature>
<accession>A0A6G1K8W6</accession>
<dbReference type="InterPro" id="IPR052523">
    <property type="entry name" value="Trichothecene_AcTrans"/>
</dbReference>
<keyword evidence="3" id="KW-0012">Acyltransferase</keyword>
<dbReference type="InterPro" id="IPR016181">
    <property type="entry name" value="Acyl_CoA_acyltransferase"/>
</dbReference>
<evidence type="ECO:0000313" key="4">
    <source>
        <dbReference type="Proteomes" id="UP000799428"/>
    </source>
</evidence>
<organism evidence="3 4">
    <name type="scientific">Pleomassaria siparia CBS 279.74</name>
    <dbReference type="NCBI Taxonomy" id="1314801"/>
    <lineage>
        <taxon>Eukaryota</taxon>
        <taxon>Fungi</taxon>
        <taxon>Dikarya</taxon>
        <taxon>Ascomycota</taxon>
        <taxon>Pezizomycotina</taxon>
        <taxon>Dothideomycetes</taxon>
        <taxon>Pleosporomycetidae</taxon>
        <taxon>Pleosporales</taxon>
        <taxon>Pleomassariaceae</taxon>
        <taxon>Pleomassaria</taxon>
    </lineage>
</organism>
<evidence type="ECO:0000259" key="2">
    <source>
        <dbReference type="PROSITE" id="PS51186"/>
    </source>
</evidence>
<dbReference type="CDD" id="cd04301">
    <property type="entry name" value="NAT_SF"/>
    <property type="match status" value="1"/>
</dbReference>
<keyword evidence="4" id="KW-1185">Reference proteome</keyword>
<proteinExistence type="predicted"/>
<name>A0A6G1K8W6_9PLEO</name>
<dbReference type="InterPro" id="IPR000182">
    <property type="entry name" value="GNAT_dom"/>
</dbReference>
<dbReference type="PROSITE" id="PS51186">
    <property type="entry name" value="GNAT"/>
    <property type="match status" value="1"/>
</dbReference>
<feature type="region of interest" description="Disordered" evidence="1">
    <location>
        <begin position="79"/>
        <end position="107"/>
    </location>
</feature>
<gene>
    <name evidence="3" type="ORF">K504DRAFT_406160</name>
</gene>
<dbReference type="SUPFAM" id="SSF55729">
    <property type="entry name" value="Acyl-CoA N-acyltransferases (Nat)"/>
    <property type="match status" value="1"/>
</dbReference>
<evidence type="ECO:0000313" key="3">
    <source>
        <dbReference type="EMBL" id="KAF2709220.1"/>
    </source>
</evidence>